<evidence type="ECO:0000313" key="2">
    <source>
        <dbReference type="Proteomes" id="UP000216101"/>
    </source>
</evidence>
<gene>
    <name evidence="1" type="ORF">CBP51_06940</name>
</gene>
<protein>
    <recommendedName>
        <fullName evidence="3">BIG2 domain-containing protein</fullName>
    </recommendedName>
</protein>
<evidence type="ECO:0000313" key="1">
    <source>
        <dbReference type="EMBL" id="OZY86740.1"/>
    </source>
</evidence>
<accession>A0A266QA89</accession>
<comment type="caution">
    <text evidence="1">The sequence shown here is derived from an EMBL/GenBank/DDBJ whole genome shotgun (WGS) entry which is preliminary data.</text>
</comment>
<keyword evidence="2" id="KW-1185">Reference proteome</keyword>
<reference evidence="2" key="1">
    <citation type="submission" date="2017-05" db="EMBL/GenBank/DDBJ databases">
        <authorList>
            <person name="Barney B.M."/>
        </authorList>
    </citation>
    <scope>NUCLEOTIDE SEQUENCE [LARGE SCALE GENOMIC DNA]</scope>
    <source>
        <strain evidence="2">PSBB022</strain>
    </source>
</reference>
<name>A0A266QA89_9GAMM</name>
<dbReference type="PROSITE" id="PS51257">
    <property type="entry name" value="PROKAR_LIPOPROTEIN"/>
    <property type="match status" value="1"/>
</dbReference>
<dbReference type="RefSeq" id="WP_094984343.1">
    <property type="nucleotide sequence ID" value="NZ_NHNI01000001.1"/>
</dbReference>
<proteinExistence type="predicted"/>
<organism evidence="1 2">
    <name type="scientific">Cellvibrio mixtus</name>
    <dbReference type="NCBI Taxonomy" id="39650"/>
    <lineage>
        <taxon>Bacteria</taxon>
        <taxon>Pseudomonadati</taxon>
        <taxon>Pseudomonadota</taxon>
        <taxon>Gammaproteobacteria</taxon>
        <taxon>Cellvibrionales</taxon>
        <taxon>Cellvibrionaceae</taxon>
        <taxon>Cellvibrio</taxon>
    </lineage>
</organism>
<dbReference type="Gene3D" id="2.60.40.1080">
    <property type="match status" value="2"/>
</dbReference>
<sequence length="439" mass="46129">MRSKSPLTLATLINTKRISLAIVLALGSGALISCGGGGDSARVAQTVDASKNGVTRIELEDNEGYAHFKGTLQLNLNGRNSENALTNLNSKASWKLSDTSLGSIRNGLFTAAGKPGELIVTAEYAGLSTTQNIIVSDANLISISVTPANSSVDECKNASFTANALFDNGLTLEYPLTWAITEGATLASFNDDTKGELSTKNSGTVSIVARGKNNSDETISSPVLNFPINDSLVSVALRSDKTLNMREGESATVTLTGTYNDNSTAVITSNSNLTAAPSASLTIEGAKITAKNGSYAGTDVVLTGSCGGQSGELDLVILKKQIKSIEIKNSNGGTDNLSVTEGGNLDLNITATFADDSTDSNYDYKVNWSIVDSKSDDFDDDLITLDQTGKLTISGDLNLALNQQLKLVVRAEVRDENDKVVTNAQGQQLVDEINIVVRP</sequence>
<dbReference type="EMBL" id="NHNI01000001">
    <property type="protein sequence ID" value="OZY86740.1"/>
    <property type="molecule type" value="Genomic_DNA"/>
</dbReference>
<evidence type="ECO:0008006" key="3">
    <source>
        <dbReference type="Google" id="ProtNLM"/>
    </source>
</evidence>
<dbReference type="Proteomes" id="UP000216101">
    <property type="component" value="Unassembled WGS sequence"/>
</dbReference>
<dbReference type="AlphaFoldDB" id="A0A266QA89"/>